<reference evidence="2 3" key="1">
    <citation type="submission" date="2024-06" db="EMBL/GenBank/DDBJ databases">
        <authorList>
            <person name="Kraege A."/>
            <person name="Thomma B."/>
        </authorList>
    </citation>
    <scope>NUCLEOTIDE SEQUENCE [LARGE SCALE GENOMIC DNA]</scope>
</reference>
<accession>A0ABP1FJ92</accession>
<keyword evidence="3" id="KW-1185">Reference proteome</keyword>
<proteinExistence type="predicted"/>
<evidence type="ECO:0000256" key="1">
    <source>
        <dbReference type="SAM" id="MobiDB-lite"/>
    </source>
</evidence>
<feature type="compositionally biased region" description="Acidic residues" evidence="1">
    <location>
        <begin position="56"/>
        <end position="66"/>
    </location>
</feature>
<dbReference type="Proteomes" id="UP001497392">
    <property type="component" value="Unassembled WGS sequence"/>
</dbReference>
<comment type="caution">
    <text evidence="2">The sequence shown here is derived from an EMBL/GenBank/DDBJ whole genome shotgun (WGS) entry which is preliminary data.</text>
</comment>
<gene>
    <name evidence="2" type="primary">g1969</name>
    <name evidence="2" type="ORF">VP750_LOCUS1682</name>
</gene>
<name>A0ABP1FJ92_9CHLO</name>
<feature type="region of interest" description="Disordered" evidence="1">
    <location>
        <begin position="51"/>
        <end position="70"/>
    </location>
</feature>
<evidence type="ECO:0000313" key="2">
    <source>
        <dbReference type="EMBL" id="CAL5220023.1"/>
    </source>
</evidence>
<evidence type="ECO:0000313" key="3">
    <source>
        <dbReference type="Proteomes" id="UP001497392"/>
    </source>
</evidence>
<organism evidence="2 3">
    <name type="scientific">Coccomyxa viridis</name>
    <dbReference type="NCBI Taxonomy" id="1274662"/>
    <lineage>
        <taxon>Eukaryota</taxon>
        <taxon>Viridiplantae</taxon>
        <taxon>Chlorophyta</taxon>
        <taxon>core chlorophytes</taxon>
        <taxon>Trebouxiophyceae</taxon>
        <taxon>Trebouxiophyceae incertae sedis</taxon>
        <taxon>Coccomyxaceae</taxon>
        <taxon>Coccomyxa</taxon>
    </lineage>
</organism>
<dbReference type="EMBL" id="CAXHTA020000002">
    <property type="protein sequence ID" value="CAL5220023.1"/>
    <property type="molecule type" value="Genomic_DNA"/>
</dbReference>
<protein>
    <submittedName>
        <fullName evidence="2">G1969 protein</fullName>
    </submittedName>
</protein>
<sequence>MALAILTACFEDNAEALLLGCAAALEPEANCPLDTRIQCLKTMESVSLRVHRGSEDADSEDSSDGEAADHSALTWPAQAADLLLYTLTNDPSIRARRAAMKTLKAAQGHLGCTGRLIKVLLLKCRDRDKRVQLSAYELLASMDSGELNGNAEKEEDHIIELREPTLALLGAYLKGASLSIGSKPATSD</sequence>